<keyword evidence="7" id="KW-1185">Reference proteome</keyword>
<dbReference type="PROSITE" id="PS01359">
    <property type="entry name" value="ZF_PHD_1"/>
    <property type="match status" value="1"/>
</dbReference>
<dbReference type="EMBL" id="RQTK01000786">
    <property type="protein sequence ID" value="RUS74917.1"/>
    <property type="molecule type" value="Genomic_DNA"/>
</dbReference>
<evidence type="ECO:0000256" key="1">
    <source>
        <dbReference type="ARBA" id="ARBA00022723"/>
    </source>
</evidence>
<dbReference type="GO" id="GO:0008270">
    <property type="term" value="F:zinc ion binding"/>
    <property type="evidence" value="ECO:0007669"/>
    <property type="project" value="UniProtKB-KW"/>
</dbReference>
<name>A0A3S0ZD02_ELYCH</name>
<organism evidence="6 7">
    <name type="scientific">Elysia chlorotica</name>
    <name type="common">Eastern emerald elysia</name>
    <name type="synonym">Sea slug</name>
    <dbReference type="NCBI Taxonomy" id="188477"/>
    <lineage>
        <taxon>Eukaryota</taxon>
        <taxon>Metazoa</taxon>
        <taxon>Spiralia</taxon>
        <taxon>Lophotrochozoa</taxon>
        <taxon>Mollusca</taxon>
        <taxon>Gastropoda</taxon>
        <taxon>Heterobranchia</taxon>
        <taxon>Euthyneura</taxon>
        <taxon>Panpulmonata</taxon>
        <taxon>Sacoglossa</taxon>
        <taxon>Placobranchoidea</taxon>
        <taxon>Plakobranchidae</taxon>
        <taxon>Elysia</taxon>
    </lineage>
</organism>
<dbReference type="InterPro" id="IPR001965">
    <property type="entry name" value="Znf_PHD"/>
</dbReference>
<keyword evidence="2" id="KW-0863">Zinc-finger</keyword>
<dbReference type="SMART" id="SM00249">
    <property type="entry name" value="PHD"/>
    <property type="match status" value="1"/>
</dbReference>
<comment type="caution">
    <text evidence="6">The sequence shown here is derived from an EMBL/GenBank/DDBJ whole genome shotgun (WGS) entry which is preliminary data.</text>
</comment>
<evidence type="ECO:0000313" key="6">
    <source>
        <dbReference type="EMBL" id="RUS74917.1"/>
    </source>
</evidence>
<gene>
    <name evidence="6" type="ORF">EGW08_017316</name>
</gene>
<reference evidence="6 7" key="1">
    <citation type="submission" date="2019-01" db="EMBL/GenBank/DDBJ databases">
        <title>A draft genome assembly of the solar-powered sea slug Elysia chlorotica.</title>
        <authorList>
            <person name="Cai H."/>
            <person name="Li Q."/>
            <person name="Fang X."/>
            <person name="Li J."/>
            <person name="Curtis N.E."/>
            <person name="Altenburger A."/>
            <person name="Shibata T."/>
            <person name="Feng M."/>
            <person name="Maeda T."/>
            <person name="Schwartz J.A."/>
            <person name="Shigenobu S."/>
            <person name="Lundholm N."/>
            <person name="Nishiyama T."/>
            <person name="Yang H."/>
            <person name="Hasebe M."/>
            <person name="Li S."/>
            <person name="Pierce S.K."/>
            <person name="Wang J."/>
        </authorList>
    </citation>
    <scope>NUCLEOTIDE SEQUENCE [LARGE SCALE GENOMIC DNA]</scope>
    <source>
        <strain evidence="6">EC2010</strain>
        <tissue evidence="6">Whole organism of an adult</tissue>
    </source>
</reference>
<evidence type="ECO:0000256" key="3">
    <source>
        <dbReference type="ARBA" id="ARBA00022833"/>
    </source>
</evidence>
<dbReference type="AlphaFoldDB" id="A0A3S0ZD02"/>
<keyword evidence="1" id="KW-0479">Metal-binding</keyword>
<feature type="region of interest" description="Disordered" evidence="4">
    <location>
        <begin position="593"/>
        <end position="659"/>
    </location>
</feature>
<dbReference type="CDD" id="cd15517">
    <property type="entry name" value="PHD_TCF19_like"/>
    <property type="match status" value="1"/>
</dbReference>
<dbReference type="SUPFAM" id="SSF57903">
    <property type="entry name" value="FYVE/PHD zinc finger"/>
    <property type="match status" value="1"/>
</dbReference>
<sequence>MSEEEPYTHTQHLRLMLQAVDAVISGQMSQREAAKAFNIPRSTLRCHLPRHETYKHKVQKQPSNSRGKAIFSKKEEKELVEYLVNMHRCGFGRTRKDFMLKLQETLNKAERKTKFENNMPSDEWFASFLERHKDTIKECVIHIDTEEKGLIPADVFGVSQQVIEEAVQSVITEAPASTVTIHQSQQPLQHHQQTQHIEISGSVSPSTYHQLTVQQQHQHQALQGHTVQKHELIIHQADAQHQEQQHQQTLGIVHSGGHHSQVQLGGHPHQAQKHIQTSQLQPGHQIFVHRPDGNHGDPAPQVYLSKFHCTSQLQPGHQIFVYWQTPITKILAIAESQECVSRLLTWKEGMEEKGLRVNARKTKIMICGNNLDLLQNSGEFPCAVCCTGVGSNSIFCKGCKKWVHKKCSGLKRLTKDSDFKCSRCQGTARPIDGRPQSEVQVGSDKLDVVASFCYLGDMLSAAGGCDLATTTRVKTAWKKFKELLPVLLSRHLSYKTRGHVYSTCVRSAMLHASETWPLTKPNLQRLQRNDRAMIRQICNVKPEDVATTRSNELLTLLGLEDLNLILKERRLRWYGHVERSSGAIKTALDMQVTGSRGKGRPRMTWKQVTERDRKDWKLSTTDPHDRNTWRSGVRSAMRAASQLPGRGSTDVDVAPVPAR</sequence>
<accession>A0A3S0ZD02</accession>
<dbReference type="PANTHER" id="PTHR47027:SF28">
    <property type="entry name" value="ENDONUCLEASE-REVERSE TRANSCRIPTASE"/>
    <property type="match status" value="1"/>
</dbReference>
<feature type="compositionally biased region" description="Basic and acidic residues" evidence="4">
    <location>
        <begin position="608"/>
        <end position="628"/>
    </location>
</feature>
<dbReference type="Gene3D" id="1.10.10.60">
    <property type="entry name" value="Homeodomain-like"/>
    <property type="match status" value="1"/>
</dbReference>
<evidence type="ECO:0000256" key="2">
    <source>
        <dbReference type="ARBA" id="ARBA00022771"/>
    </source>
</evidence>
<dbReference type="PANTHER" id="PTHR47027">
    <property type="entry name" value="REVERSE TRANSCRIPTASE DOMAIN-CONTAINING PROTEIN"/>
    <property type="match status" value="1"/>
</dbReference>
<dbReference type="Proteomes" id="UP000271974">
    <property type="component" value="Unassembled WGS sequence"/>
</dbReference>
<dbReference type="OrthoDB" id="6130545at2759"/>
<evidence type="ECO:0000256" key="4">
    <source>
        <dbReference type="SAM" id="MobiDB-lite"/>
    </source>
</evidence>
<dbReference type="Pfam" id="PF05225">
    <property type="entry name" value="HTH_psq"/>
    <property type="match status" value="1"/>
</dbReference>
<keyword evidence="3" id="KW-0862">Zinc</keyword>
<dbReference type="InterPro" id="IPR019786">
    <property type="entry name" value="Zinc_finger_PHD-type_CS"/>
</dbReference>
<dbReference type="SUPFAM" id="SSF46689">
    <property type="entry name" value="Homeodomain-like"/>
    <property type="match status" value="1"/>
</dbReference>
<dbReference type="Gene3D" id="3.30.40.10">
    <property type="entry name" value="Zinc/RING finger domain, C3HC4 (zinc finger)"/>
    <property type="match status" value="1"/>
</dbReference>
<dbReference type="InterPro" id="IPR009057">
    <property type="entry name" value="Homeodomain-like_sf"/>
</dbReference>
<evidence type="ECO:0000313" key="7">
    <source>
        <dbReference type="Proteomes" id="UP000271974"/>
    </source>
</evidence>
<protein>
    <recommendedName>
        <fullName evidence="5">Zinc finger PHD-type domain-containing protein</fullName>
    </recommendedName>
</protein>
<dbReference type="InterPro" id="IPR007889">
    <property type="entry name" value="HTH_Psq"/>
</dbReference>
<feature type="domain" description="Zinc finger PHD-type" evidence="5">
    <location>
        <begin position="381"/>
        <end position="425"/>
    </location>
</feature>
<dbReference type="GO" id="GO:0003677">
    <property type="term" value="F:DNA binding"/>
    <property type="evidence" value="ECO:0007669"/>
    <property type="project" value="InterPro"/>
</dbReference>
<proteinExistence type="predicted"/>
<dbReference type="InterPro" id="IPR011011">
    <property type="entry name" value="Znf_FYVE_PHD"/>
</dbReference>
<evidence type="ECO:0000259" key="5">
    <source>
        <dbReference type="SMART" id="SM00249"/>
    </source>
</evidence>
<dbReference type="InterPro" id="IPR013083">
    <property type="entry name" value="Znf_RING/FYVE/PHD"/>
</dbReference>